<feature type="binding site" evidence="11">
    <location>
        <position position="245"/>
    </location>
    <ligand>
        <name>glycerol</name>
        <dbReference type="ChEBI" id="CHEBI:17754"/>
    </ligand>
</feature>
<dbReference type="InterPro" id="IPR000577">
    <property type="entry name" value="Carb_kinase_FGGY"/>
</dbReference>
<feature type="binding site" evidence="11">
    <location>
        <position position="15"/>
    </location>
    <ligand>
        <name>ATP</name>
        <dbReference type="ChEBI" id="CHEBI:30616"/>
    </ligand>
</feature>
<dbReference type="Proteomes" id="UP000234384">
    <property type="component" value="Unassembled WGS sequence"/>
</dbReference>
<dbReference type="Gene3D" id="3.30.420.40">
    <property type="match status" value="2"/>
</dbReference>
<dbReference type="InterPro" id="IPR018483">
    <property type="entry name" value="Carb_kinase_FGGY_CS"/>
</dbReference>
<evidence type="ECO:0000256" key="5">
    <source>
        <dbReference type="ARBA" id="ARBA00022777"/>
    </source>
</evidence>
<dbReference type="InterPro" id="IPR043129">
    <property type="entry name" value="ATPase_NBD"/>
</dbReference>
<dbReference type="PROSITE" id="PS00445">
    <property type="entry name" value="FGGY_KINASES_2"/>
    <property type="match status" value="1"/>
</dbReference>
<feature type="binding site" evidence="11">
    <location>
        <position position="13"/>
    </location>
    <ligand>
        <name>sn-glycerol 3-phosphate</name>
        <dbReference type="ChEBI" id="CHEBI:57597"/>
    </ligand>
</feature>
<comment type="pathway">
    <text evidence="1 11">Polyol metabolism; glycerol degradation via glycerol kinase pathway; sn-glycerol 3-phosphate from glycerol: step 1/1.</text>
</comment>
<comment type="similarity">
    <text evidence="2 11 12">Belongs to the FGGY kinase family.</text>
</comment>
<feature type="binding site" evidence="11">
    <location>
        <position position="267"/>
    </location>
    <ligand>
        <name>ATP</name>
        <dbReference type="ChEBI" id="CHEBI:30616"/>
    </ligand>
</feature>
<evidence type="ECO:0000259" key="13">
    <source>
        <dbReference type="Pfam" id="PF00370"/>
    </source>
</evidence>
<feature type="binding site" evidence="11">
    <location>
        <position position="14"/>
    </location>
    <ligand>
        <name>ATP</name>
        <dbReference type="ChEBI" id="CHEBI:30616"/>
    </ligand>
</feature>
<feature type="binding site" evidence="11">
    <location>
        <position position="246"/>
    </location>
    <ligand>
        <name>glycerol</name>
        <dbReference type="ChEBI" id="CHEBI:17754"/>
    </ligand>
</feature>
<feature type="binding site" evidence="11">
    <location>
        <position position="13"/>
    </location>
    <ligand>
        <name>ATP</name>
        <dbReference type="ChEBI" id="CHEBI:30616"/>
    </ligand>
</feature>
<gene>
    <name evidence="11 15" type="primary">glpK</name>
    <name evidence="15" type="ORF">CYJ57_04490</name>
</gene>
<feature type="binding site" evidence="11">
    <location>
        <position position="411"/>
    </location>
    <ligand>
        <name>ADP</name>
        <dbReference type="ChEBI" id="CHEBI:456216"/>
    </ligand>
</feature>
<dbReference type="CDD" id="cd07786">
    <property type="entry name" value="FGGY_EcGK_like"/>
    <property type="match status" value="1"/>
</dbReference>
<dbReference type="PIRSF" id="PIRSF000538">
    <property type="entry name" value="GlpK"/>
    <property type="match status" value="1"/>
</dbReference>
<feature type="binding site" evidence="11">
    <location>
        <position position="135"/>
    </location>
    <ligand>
        <name>sn-glycerol 3-phosphate</name>
        <dbReference type="ChEBI" id="CHEBI:57597"/>
    </ligand>
</feature>
<dbReference type="GO" id="GO:0004370">
    <property type="term" value="F:glycerol kinase activity"/>
    <property type="evidence" value="ECO:0007669"/>
    <property type="project" value="UniProtKB-UniRule"/>
</dbReference>
<dbReference type="InterPro" id="IPR018485">
    <property type="entry name" value="FGGY_C"/>
</dbReference>
<feature type="binding site" evidence="11">
    <location>
        <position position="267"/>
    </location>
    <ligand>
        <name>ADP</name>
        <dbReference type="ChEBI" id="CHEBI:456216"/>
    </ligand>
</feature>
<dbReference type="FunFam" id="3.30.420.40:FF:000008">
    <property type="entry name" value="Glycerol kinase"/>
    <property type="match status" value="1"/>
</dbReference>
<feature type="binding site" evidence="11">
    <location>
        <position position="84"/>
    </location>
    <ligand>
        <name>glycerol</name>
        <dbReference type="ChEBI" id="CHEBI:17754"/>
    </ligand>
</feature>
<dbReference type="InterPro" id="IPR005999">
    <property type="entry name" value="Glycerol_kin"/>
</dbReference>
<dbReference type="OrthoDB" id="9805576at2"/>
<protein>
    <recommendedName>
        <fullName evidence="11">Glycerol kinase</fullName>
        <ecNumber evidence="11">2.7.1.30</ecNumber>
    </recommendedName>
    <alternativeName>
        <fullName evidence="11">ATP:glycerol 3-phosphotransferase</fullName>
    </alternativeName>
    <alternativeName>
        <fullName evidence="11">Glycerokinase</fullName>
        <shortName evidence="11">GK</shortName>
    </alternativeName>
</protein>
<comment type="subunit">
    <text evidence="10 11">Homotetramer and homodimer (in equilibrium).</text>
</comment>
<evidence type="ECO:0000256" key="7">
    <source>
        <dbReference type="ARBA" id="ARBA00022840"/>
    </source>
</evidence>
<dbReference type="Pfam" id="PF00370">
    <property type="entry name" value="FGGY_N"/>
    <property type="match status" value="1"/>
</dbReference>
<keyword evidence="4 11" id="KW-0547">Nucleotide-binding</keyword>
<comment type="activity regulation">
    <text evidence="11">Activated by phosphorylation and inhibited by fructose 1,6-bisphosphate (FBP).</text>
</comment>
<evidence type="ECO:0000256" key="9">
    <source>
        <dbReference type="ARBA" id="ARBA00054633"/>
    </source>
</evidence>
<evidence type="ECO:0000256" key="1">
    <source>
        <dbReference type="ARBA" id="ARBA00005190"/>
    </source>
</evidence>
<dbReference type="RefSeq" id="WP_101954245.1">
    <property type="nucleotide sequence ID" value="NZ_PKHE01000009.1"/>
</dbReference>
<dbReference type="PANTHER" id="PTHR10196">
    <property type="entry name" value="SUGAR KINASE"/>
    <property type="match status" value="1"/>
</dbReference>
<feature type="domain" description="Carbohydrate kinase FGGY N-terminal" evidence="13">
    <location>
        <begin position="6"/>
        <end position="252"/>
    </location>
</feature>
<dbReference type="FunFam" id="3.30.420.40:FF:000007">
    <property type="entry name" value="Glycerol kinase"/>
    <property type="match status" value="1"/>
</dbReference>
<dbReference type="InterPro" id="IPR018484">
    <property type="entry name" value="FGGY_N"/>
</dbReference>
<comment type="function">
    <text evidence="9 11">Key enzyme in the regulation of glycerol uptake and metabolism. Catalyzes the phosphorylation of glycerol to yield sn-glycerol 3-phosphate.</text>
</comment>
<feature type="binding site" evidence="11">
    <location>
        <position position="17"/>
    </location>
    <ligand>
        <name>ADP</name>
        <dbReference type="ChEBI" id="CHEBI:456216"/>
    </ligand>
</feature>
<evidence type="ECO:0000256" key="2">
    <source>
        <dbReference type="ARBA" id="ARBA00009156"/>
    </source>
</evidence>
<evidence type="ECO:0000313" key="15">
    <source>
        <dbReference type="EMBL" id="PKY89104.1"/>
    </source>
</evidence>
<dbReference type="HAMAP" id="MF_00186">
    <property type="entry name" value="Glycerol_kin"/>
    <property type="match status" value="1"/>
</dbReference>
<evidence type="ECO:0000256" key="3">
    <source>
        <dbReference type="ARBA" id="ARBA00022679"/>
    </source>
</evidence>
<feature type="modified residue" description="Phosphohistidine; by HPr" evidence="11">
    <location>
        <position position="231"/>
    </location>
</feature>
<evidence type="ECO:0000256" key="12">
    <source>
        <dbReference type="RuleBase" id="RU003733"/>
    </source>
</evidence>
<evidence type="ECO:0000256" key="11">
    <source>
        <dbReference type="HAMAP-Rule" id="MF_00186"/>
    </source>
</evidence>
<keyword evidence="11" id="KW-0597">Phosphoprotein</keyword>
<proteinExistence type="inferred from homology"/>
<evidence type="ECO:0000259" key="14">
    <source>
        <dbReference type="Pfam" id="PF02782"/>
    </source>
</evidence>
<dbReference type="EC" id="2.7.1.30" evidence="11"/>
<dbReference type="AlphaFoldDB" id="A0A2I1K0A7"/>
<name>A0A2I1K0A7_9LACT</name>
<feature type="binding site" evidence="11">
    <location>
        <position position="13"/>
    </location>
    <ligand>
        <name>ADP</name>
        <dbReference type="ChEBI" id="CHEBI:456216"/>
    </ligand>
</feature>
<reference evidence="15 16" key="1">
    <citation type="submission" date="2017-12" db="EMBL/GenBank/DDBJ databases">
        <title>Phylogenetic diversity of female urinary microbiome.</title>
        <authorList>
            <person name="Thomas-White K."/>
            <person name="Wolfe A.J."/>
        </authorList>
    </citation>
    <scope>NUCLEOTIDE SEQUENCE [LARGE SCALE GENOMIC DNA]</scope>
    <source>
        <strain evidence="15 16">UMB0898</strain>
    </source>
</reference>
<keyword evidence="6 11" id="KW-0319">Glycerol metabolism</keyword>
<dbReference type="SUPFAM" id="SSF53067">
    <property type="entry name" value="Actin-like ATPase domain"/>
    <property type="match status" value="2"/>
</dbReference>
<evidence type="ECO:0000256" key="6">
    <source>
        <dbReference type="ARBA" id="ARBA00022798"/>
    </source>
</evidence>
<feature type="binding site" evidence="11">
    <location>
        <position position="310"/>
    </location>
    <ligand>
        <name>ADP</name>
        <dbReference type="ChEBI" id="CHEBI:456216"/>
    </ligand>
</feature>
<comment type="caution">
    <text evidence="15">The sequence shown here is derived from an EMBL/GenBank/DDBJ whole genome shotgun (WGS) entry which is preliminary data.</text>
</comment>
<accession>A0A2I1K0A7</accession>
<dbReference type="GO" id="GO:0006072">
    <property type="term" value="P:glycerol-3-phosphate metabolic process"/>
    <property type="evidence" value="ECO:0007669"/>
    <property type="project" value="InterPro"/>
</dbReference>
<feature type="binding site" evidence="11">
    <location>
        <position position="83"/>
    </location>
    <ligand>
        <name>sn-glycerol 3-phosphate</name>
        <dbReference type="ChEBI" id="CHEBI:57597"/>
    </ligand>
</feature>
<keyword evidence="3 11" id="KW-0808">Transferase</keyword>
<dbReference type="NCBIfam" id="TIGR01311">
    <property type="entry name" value="glycerol_kin"/>
    <property type="match status" value="1"/>
</dbReference>
<feature type="binding site" evidence="11">
    <location>
        <position position="83"/>
    </location>
    <ligand>
        <name>glycerol</name>
        <dbReference type="ChEBI" id="CHEBI:17754"/>
    </ligand>
</feature>
<feature type="binding site" evidence="11">
    <location>
        <position position="415"/>
    </location>
    <ligand>
        <name>ADP</name>
        <dbReference type="ChEBI" id="CHEBI:456216"/>
    </ligand>
</feature>
<dbReference type="GO" id="GO:0019563">
    <property type="term" value="P:glycerol catabolic process"/>
    <property type="evidence" value="ECO:0007669"/>
    <property type="project" value="UniProtKB-UniRule"/>
</dbReference>
<feature type="binding site" evidence="11">
    <location>
        <position position="314"/>
    </location>
    <ligand>
        <name>ATP</name>
        <dbReference type="ChEBI" id="CHEBI:30616"/>
    </ligand>
</feature>
<evidence type="ECO:0000256" key="10">
    <source>
        <dbReference type="ARBA" id="ARBA00063665"/>
    </source>
</evidence>
<dbReference type="GO" id="GO:0005829">
    <property type="term" value="C:cytosol"/>
    <property type="evidence" value="ECO:0007669"/>
    <property type="project" value="UniProtKB-ARBA"/>
</dbReference>
<feature type="domain" description="Carbohydrate kinase FGGY C-terminal" evidence="14">
    <location>
        <begin position="262"/>
        <end position="449"/>
    </location>
</feature>
<comment type="catalytic activity">
    <reaction evidence="8 11">
        <text>glycerol + ATP = sn-glycerol 3-phosphate + ADP + H(+)</text>
        <dbReference type="Rhea" id="RHEA:21644"/>
        <dbReference type="ChEBI" id="CHEBI:15378"/>
        <dbReference type="ChEBI" id="CHEBI:17754"/>
        <dbReference type="ChEBI" id="CHEBI:30616"/>
        <dbReference type="ChEBI" id="CHEBI:57597"/>
        <dbReference type="ChEBI" id="CHEBI:456216"/>
        <dbReference type="EC" id="2.7.1.30"/>
    </reaction>
</comment>
<dbReference type="EMBL" id="PKHE01000009">
    <property type="protein sequence ID" value="PKY89104.1"/>
    <property type="molecule type" value="Genomic_DNA"/>
</dbReference>
<feature type="binding site" evidence="11">
    <location>
        <position position="135"/>
    </location>
    <ligand>
        <name>glycerol</name>
        <dbReference type="ChEBI" id="CHEBI:17754"/>
    </ligand>
</feature>
<feature type="binding site" evidence="11">
    <location>
        <position position="84"/>
    </location>
    <ligand>
        <name>sn-glycerol 3-phosphate</name>
        <dbReference type="ChEBI" id="CHEBI:57597"/>
    </ligand>
</feature>
<dbReference type="UniPathway" id="UPA00618">
    <property type="reaction ID" value="UER00672"/>
</dbReference>
<feature type="binding site" evidence="11">
    <location>
        <position position="310"/>
    </location>
    <ligand>
        <name>ATP</name>
        <dbReference type="ChEBI" id="CHEBI:30616"/>
    </ligand>
</feature>
<evidence type="ECO:0000313" key="16">
    <source>
        <dbReference type="Proteomes" id="UP000234384"/>
    </source>
</evidence>
<keyword evidence="5 11" id="KW-0418">Kinase</keyword>
<dbReference type="NCBIfam" id="NF000756">
    <property type="entry name" value="PRK00047.1"/>
    <property type="match status" value="1"/>
</dbReference>
<sequence>MQKQFIMAIDQGTTSSRAVIVNHQGEIVAVAQEEFSQYYPENGWVEHDPLEIWQSVQNVISRVLITSNLQPHQIAAIGITNQRETTVVWDRQTGKPIYPAIVWQSRQTEAISNQLIEAGYETLIQSKTGLKVDPYFSATKIRWILDKVPDAQAKAEAGELCFGTIDTWLIYQLTEGKVFATDVTNAARTMLYNIKTLEWDEELLEIFNIPKVMLPEVKSNSEIFGYTQTYHFYGEQIPIAGVAGDQQAALFGQQAFEPGTVKNTYGTGSFVMMNIGQQMQLSEHNLVTTIAYQLQDNTYYALEGSIFITGAGIQWLRDGLELFEKASDSEALAMQSHERDDLYIVPAFTGMGAPYWNTQARGAIYGIDRGTNRADFAKAMLQAIAYQSRDVVDTMMKDTNLDVTVLKADGGAAKNNYLMQFQADILGIPVRRSVQLETTALGVAYMAGLTVGYWDSLDQLPSGIEQSALLQPKMTEGTRQRLFAGWQRAVQSTIQYSEQPSRKEKS</sequence>
<organism evidence="15 16">
    <name type="scientific">Falseniella ignava</name>
    <dbReference type="NCBI Taxonomy" id="137730"/>
    <lineage>
        <taxon>Bacteria</taxon>
        <taxon>Bacillati</taxon>
        <taxon>Bacillota</taxon>
        <taxon>Bacilli</taxon>
        <taxon>Lactobacillales</taxon>
        <taxon>Aerococcaceae</taxon>
        <taxon>Falseniella</taxon>
    </lineage>
</organism>
<dbReference type="PANTHER" id="PTHR10196:SF69">
    <property type="entry name" value="GLYCEROL KINASE"/>
    <property type="match status" value="1"/>
</dbReference>
<feature type="binding site" evidence="11">
    <location>
        <position position="245"/>
    </location>
    <ligand>
        <name>sn-glycerol 3-phosphate</name>
        <dbReference type="ChEBI" id="CHEBI:57597"/>
    </ligand>
</feature>
<dbReference type="Pfam" id="PF02782">
    <property type="entry name" value="FGGY_C"/>
    <property type="match status" value="1"/>
</dbReference>
<keyword evidence="7 11" id="KW-0067">ATP-binding</keyword>
<evidence type="ECO:0000256" key="8">
    <source>
        <dbReference type="ARBA" id="ARBA00052101"/>
    </source>
</evidence>
<dbReference type="GO" id="GO:0005524">
    <property type="term" value="F:ATP binding"/>
    <property type="evidence" value="ECO:0007669"/>
    <property type="project" value="UniProtKB-UniRule"/>
</dbReference>
<feature type="binding site" evidence="11">
    <location>
        <position position="411"/>
    </location>
    <ligand>
        <name>ATP</name>
        <dbReference type="ChEBI" id="CHEBI:30616"/>
    </ligand>
</feature>
<comment type="PTM">
    <text evidence="11">The phosphoenolpyruvate-dependent sugar phosphotransferase system (PTS), including enzyme I, and histidine-containing protein (HPr) are required for the phosphorylation, which leads to the activation of the enzyme.</text>
</comment>
<evidence type="ECO:0000256" key="4">
    <source>
        <dbReference type="ARBA" id="ARBA00022741"/>
    </source>
</evidence>